<dbReference type="AlphaFoldDB" id="A0A5C7FVL6"/>
<evidence type="ECO:0000259" key="1">
    <source>
        <dbReference type="Pfam" id="PF04784"/>
    </source>
</evidence>
<evidence type="ECO:0000313" key="3">
    <source>
        <dbReference type="Proteomes" id="UP000321907"/>
    </source>
</evidence>
<keyword evidence="3" id="KW-1185">Reference proteome</keyword>
<accession>A0A5C7FVL6</accession>
<dbReference type="InterPro" id="IPR006869">
    <property type="entry name" value="DUF547"/>
</dbReference>
<gene>
    <name evidence="2" type="ORF">FUA23_04405</name>
</gene>
<dbReference type="EMBL" id="VOXD01000005">
    <property type="protein sequence ID" value="TXF90687.1"/>
    <property type="molecule type" value="Genomic_DNA"/>
</dbReference>
<dbReference type="PANTHER" id="PTHR46361:SF3">
    <property type="entry name" value="ELECTRON CARRIER_ PROTEIN DISULFIDE OXIDOREDUCTASE"/>
    <property type="match status" value="1"/>
</dbReference>
<dbReference type="Proteomes" id="UP000321907">
    <property type="component" value="Unassembled WGS sequence"/>
</dbReference>
<name>A0A5C7FVL6_9BACT</name>
<comment type="caution">
    <text evidence="2">The sequence shown here is derived from an EMBL/GenBank/DDBJ whole genome shotgun (WGS) entry which is preliminary data.</text>
</comment>
<reference evidence="2 3" key="1">
    <citation type="submission" date="2019-08" db="EMBL/GenBank/DDBJ databases">
        <title>Lewinella sp. strain SSH13 Genome sequencing and assembly.</title>
        <authorList>
            <person name="Kim I."/>
        </authorList>
    </citation>
    <scope>NUCLEOTIDE SEQUENCE [LARGE SCALE GENOMIC DNA]</scope>
    <source>
        <strain evidence="2 3">SSH13</strain>
    </source>
</reference>
<dbReference type="OrthoDB" id="526867at2"/>
<proteinExistence type="predicted"/>
<organism evidence="2 3">
    <name type="scientific">Neolewinella aurantiaca</name>
    <dbReference type="NCBI Taxonomy" id="2602767"/>
    <lineage>
        <taxon>Bacteria</taxon>
        <taxon>Pseudomonadati</taxon>
        <taxon>Bacteroidota</taxon>
        <taxon>Saprospiria</taxon>
        <taxon>Saprospirales</taxon>
        <taxon>Lewinellaceae</taxon>
        <taxon>Neolewinella</taxon>
    </lineage>
</organism>
<evidence type="ECO:0000313" key="2">
    <source>
        <dbReference type="EMBL" id="TXF90687.1"/>
    </source>
</evidence>
<sequence length="295" mass="33714">MPTVYFGLSPYDSTKNYPELLKRKLYLSMRFFPVLLLFVLSITSCGRYQPADDFPPADYNGPMPNALSEEILETIKAGQDATALVDQLGALEPADLLSALDTRDKKLAFWVNTYNGMVQYLLTRNPELFDDSSSFFSTPSYTVAGHLFSPNEMEHGIIRGGENRFGLGFIPQFFPNKFERTFKIKGGDSRVHFALNCGAADCPPVEVYEPETFNEQVDDRVRKYLAKHSEIKEEGGKKILYTSPLFSWFKGDFRDHDGIDDFLVEYGILTEDNKNMKRKYTDYDWTLKTGIWAED</sequence>
<dbReference type="PANTHER" id="PTHR46361">
    <property type="entry name" value="ELECTRON CARRIER/ PROTEIN DISULFIDE OXIDOREDUCTASE"/>
    <property type="match status" value="1"/>
</dbReference>
<protein>
    <submittedName>
        <fullName evidence="2">DUF547 domain-containing protein</fullName>
    </submittedName>
</protein>
<feature type="domain" description="DUF547" evidence="1">
    <location>
        <begin position="101"/>
        <end position="225"/>
    </location>
</feature>
<dbReference type="Pfam" id="PF04784">
    <property type="entry name" value="DUF547"/>
    <property type="match status" value="1"/>
</dbReference>